<evidence type="ECO:0000259" key="7">
    <source>
        <dbReference type="PROSITE" id="PS50109"/>
    </source>
</evidence>
<dbReference type="SUPFAM" id="SSF47384">
    <property type="entry name" value="Homodimeric domain of signal transducing histidine kinase"/>
    <property type="match status" value="1"/>
</dbReference>
<proteinExistence type="predicted"/>
<dbReference type="InterPro" id="IPR005467">
    <property type="entry name" value="His_kinase_dom"/>
</dbReference>
<dbReference type="PROSITE" id="PS50109">
    <property type="entry name" value="HIS_KIN"/>
    <property type="match status" value="1"/>
</dbReference>
<dbReference type="InterPro" id="IPR003594">
    <property type="entry name" value="HATPase_dom"/>
</dbReference>
<name>A0A0F9Q8B9_9ZZZZ</name>
<dbReference type="FunFam" id="3.30.565.10:FF:000006">
    <property type="entry name" value="Sensor histidine kinase WalK"/>
    <property type="match status" value="1"/>
</dbReference>
<comment type="catalytic activity">
    <reaction evidence="1">
        <text>ATP + protein L-histidine = ADP + protein N-phospho-L-histidine.</text>
        <dbReference type="EC" id="2.7.13.3"/>
    </reaction>
</comment>
<feature type="domain" description="Histidine kinase" evidence="7">
    <location>
        <begin position="163"/>
        <end position="385"/>
    </location>
</feature>
<dbReference type="InterPro" id="IPR050736">
    <property type="entry name" value="Sensor_HK_Regulatory"/>
</dbReference>
<dbReference type="InterPro" id="IPR036890">
    <property type="entry name" value="HATPase_C_sf"/>
</dbReference>
<dbReference type="EMBL" id="LAZR01001806">
    <property type="protein sequence ID" value="KKN38739.1"/>
    <property type="molecule type" value="Genomic_DNA"/>
</dbReference>
<accession>A0A0F9Q8B9</accession>
<evidence type="ECO:0000256" key="4">
    <source>
        <dbReference type="ARBA" id="ARBA00022679"/>
    </source>
</evidence>
<dbReference type="PROSITE" id="PS50113">
    <property type="entry name" value="PAC"/>
    <property type="match status" value="1"/>
</dbReference>
<dbReference type="SMART" id="SM00387">
    <property type="entry name" value="HATPase_c"/>
    <property type="match status" value="1"/>
</dbReference>
<dbReference type="InterPro" id="IPR000014">
    <property type="entry name" value="PAS"/>
</dbReference>
<gene>
    <name evidence="10" type="ORF">LCGC14_0750400</name>
</gene>
<keyword evidence="3" id="KW-0597">Phosphoprotein</keyword>
<protein>
    <recommendedName>
        <fullName evidence="2">histidine kinase</fullName>
        <ecNumber evidence="2">2.7.13.3</ecNumber>
    </recommendedName>
</protein>
<dbReference type="InterPro" id="IPR035965">
    <property type="entry name" value="PAS-like_dom_sf"/>
</dbReference>
<dbReference type="InterPro" id="IPR004358">
    <property type="entry name" value="Sig_transdc_His_kin-like_C"/>
</dbReference>
<evidence type="ECO:0000256" key="2">
    <source>
        <dbReference type="ARBA" id="ARBA00012438"/>
    </source>
</evidence>
<dbReference type="CDD" id="cd00130">
    <property type="entry name" value="PAS"/>
    <property type="match status" value="1"/>
</dbReference>
<evidence type="ECO:0000256" key="3">
    <source>
        <dbReference type="ARBA" id="ARBA00022553"/>
    </source>
</evidence>
<dbReference type="AlphaFoldDB" id="A0A0F9Q8B9"/>
<dbReference type="Gene3D" id="1.10.287.130">
    <property type="match status" value="1"/>
</dbReference>
<evidence type="ECO:0000256" key="1">
    <source>
        <dbReference type="ARBA" id="ARBA00000085"/>
    </source>
</evidence>
<dbReference type="PRINTS" id="PR00344">
    <property type="entry name" value="BCTRLSENSOR"/>
</dbReference>
<evidence type="ECO:0000313" key="10">
    <source>
        <dbReference type="EMBL" id="KKN38739.1"/>
    </source>
</evidence>
<dbReference type="SMART" id="SM00388">
    <property type="entry name" value="HisKA"/>
    <property type="match status" value="1"/>
</dbReference>
<dbReference type="Gene3D" id="3.30.565.10">
    <property type="entry name" value="Histidine kinase-like ATPase, C-terminal domain"/>
    <property type="match status" value="1"/>
</dbReference>
<feature type="domain" description="PAC" evidence="9">
    <location>
        <begin position="93"/>
        <end position="145"/>
    </location>
</feature>
<dbReference type="InterPro" id="IPR013655">
    <property type="entry name" value="PAS_fold_3"/>
</dbReference>
<comment type="caution">
    <text evidence="10">The sequence shown here is derived from an EMBL/GenBank/DDBJ whole genome shotgun (WGS) entry which is preliminary data.</text>
</comment>
<keyword evidence="5" id="KW-0418">Kinase</keyword>
<keyword evidence="6" id="KW-0902">Two-component regulatory system</keyword>
<evidence type="ECO:0000259" key="8">
    <source>
        <dbReference type="PROSITE" id="PS50112"/>
    </source>
</evidence>
<dbReference type="SMART" id="SM00086">
    <property type="entry name" value="PAC"/>
    <property type="match status" value="1"/>
</dbReference>
<dbReference type="NCBIfam" id="TIGR00229">
    <property type="entry name" value="sensory_box"/>
    <property type="match status" value="1"/>
</dbReference>
<evidence type="ECO:0000256" key="5">
    <source>
        <dbReference type="ARBA" id="ARBA00022777"/>
    </source>
</evidence>
<dbReference type="SUPFAM" id="SSF55785">
    <property type="entry name" value="PYP-like sensor domain (PAS domain)"/>
    <property type="match status" value="1"/>
</dbReference>
<dbReference type="PANTHER" id="PTHR43711:SF31">
    <property type="entry name" value="HISTIDINE KINASE"/>
    <property type="match status" value="1"/>
</dbReference>
<reference evidence="10" key="1">
    <citation type="journal article" date="2015" name="Nature">
        <title>Complex archaea that bridge the gap between prokaryotes and eukaryotes.</title>
        <authorList>
            <person name="Spang A."/>
            <person name="Saw J.H."/>
            <person name="Jorgensen S.L."/>
            <person name="Zaremba-Niedzwiedzka K."/>
            <person name="Martijn J."/>
            <person name="Lind A.E."/>
            <person name="van Eijk R."/>
            <person name="Schleper C."/>
            <person name="Guy L."/>
            <person name="Ettema T.J."/>
        </authorList>
    </citation>
    <scope>NUCLEOTIDE SEQUENCE</scope>
</reference>
<dbReference type="PROSITE" id="PS50112">
    <property type="entry name" value="PAS"/>
    <property type="match status" value="1"/>
</dbReference>
<dbReference type="InterPro" id="IPR036097">
    <property type="entry name" value="HisK_dim/P_sf"/>
</dbReference>
<dbReference type="SUPFAM" id="SSF55874">
    <property type="entry name" value="ATPase domain of HSP90 chaperone/DNA topoisomerase II/histidine kinase"/>
    <property type="match status" value="1"/>
</dbReference>
<dbReference type="Gene3D" id="3.30.450.20">
    <property type="entry name" value="PAS domain"/>
    <property type="match status" value="1"/>
</dbReference>
<dbReference type="CDD" id="cd00082">
    <property type="entry name" value="HisKA"/>
    <property type="match status" value="1"/>
</dbReference>
<dbReference type="GO" id="GO:0000155">
    <property type="term" value="F:phosphorelay sensor kinase activity"/>
    <property type="evidence" value="ECO:0007669"/>
    <property type="project" value="InterPro"/>
</dbReference>
<dbReference type="PANTHER" id="PTHR43711">
    <property type="entry name" value="TWO-COMPONENT HISTIDINE KINASE"/>
    <property type="match status" value="1"/>
</dbReference>
<evidence type="ECO:0000256" key="6">
    <source>
        <dbReference type="ARBA" id="ARBA00023012"/>
    </source>
</evidence>
<feature type="domain" description="PAS" evidence="8">
    <location>
        <begin position="17"/>
        <end position="89"/>
    </location>
</feature>
<keyword evidence="4" id="KW-0808">Transferase</keyword>
<dbReference type="Pfam" id="PF00512">
    <property type="entry name" value="HisKA"/>
    <property type="match status" value="1"/>
</dbReference>
<dbReference type="CDD" id="cd00075">
    <property type="entry name" value="HATPase"/>
    <property type="match status" value="1"/>
</dbReference>
<sequence length="385" mass="45321">MRFDKKMLSTEQKLRESEERYRVFIENFHGIVFKRYYDFSVAFFQGSVEKITGYTEDDFISERIRWNQLIHKDDYVKVQRMVDKFNNSSHRTTQREYRIIDKNGKIHWILETIQKLCDNSKEEEAVQGTIIDITEKNQAENLIIQEVNKLSELNHLKTDLIIRISHELKTPLNAIYGASQRMHEYLEKNFNAELSKYVEIIMRGGTRLKDLVSDIVDTSRIESNLMNLKVQKENLTYIVKECVKDMIHLASERNQLLHVDLKRNIYIELDRIRIEQVIMNLLSNAIKYTPPKGKIYIKLKDYGEFVDFSVRDTGIGLKEEEKKKLFKKFGKIEHYGESLGVITEGSGLGLYISKEIVKLHGGQIFVKSEGRNKGTEFKFRLFRIS</sequence>
<dbReference type="InterPro" id="IPR003661">
    <property type="entry name" value="HisK_dim/P_dom"/>
</dbReference>
<evidence type="ECO:0000259" key="9">
    <source>
        <dbReference type="PROSITE" id="PS50113"/>
    </source>
</evidence>
<dbReference type="EC" id="2.7.13.3" evidence="2"/>
<organism evidence="10">
    <name type="scientific">marine sediment metagenome</name>
    <dbReference type="NCBI Taxonomy" id="412755"/>
    <lineage>
        <taxon>unclassified sequences</taxon>
        <taxon>metagenomes</taxon>
        <taxon>ecological metagenomes</taxon>
    </lineage>
</organism>
<dbReference type="InterPro" id="IPR001610">
    <property type="entry name" value="PAC"/>
</dbReference>
<dbReference type="InterPro" id="IPR000700">
    <property type="entry name" value="PAS-assoc_C"/>
</dbReference>
<dbReference type="Pfam" id="PF08447">
    <property type="entry name" value="PAS_3"/>
    <property type="match status" value="1"/>
</dbReference>
<dbReference type="Pfam" id="PF02518">
    <property type="entry name" value="HATPase_c"/>
    <property type="match status" value="1"/>
</dbReference>